<name>A0ABV5CLC4_9ACTN</name>
<evidence type="ECO:0000256" key="3">
    <source>
        <dbReference type="ARBA" id="ARBA00023163"/>
    </source>
</evidence>
<dbReference type="InterPro" id="IPR011711">
    <property type="entry name" value="GntR_C"/>
</dbReference>
<dbReference type="SMART" id="SM00895">
    <property type="entry name" value="FCD"/>
    <property type="match status" value="1"/>
</dbReference>
<dbReference type="PROSITE" id="PS50949">
    <property type="entry name" value="HTH_GNTR"/>
    <property type="match status" value="1"/>
</dbReference>
<dbReference type="InterPro" id="IPR000524">
    <property type="entry name" value="Tscrpt_reg_HTH_GntR"/>
</dbReference>
<reference evidence="5 6" key="1">
    <citation type="submission" date="2024-04" db="EMBL/GenBank/DDBJ databases">
        <title>Polymorphospora sp. isolated from Baiyangdian Lake in Xiong'an New Area.</title>
        <authorList>
            <person name="Zhang X."/>
            <person name="Liu J."/>
        </authorList>
    </citation>
    <scope>NUCLEOTIDE SEQUENCE [LARGE SCALE GENOMIC DNA]</scope>
    <source>
        <strain evidence="5 6">2-325</strain>
    </source>
</reference>
<keyword evidence="1" id="KW-0805">Transcription regulation</keyword>
<proteinExistence type="predicted"/>
<gene>
    <name evidence="5" type="ORF">AAFH96_06710</name>
</gene>
<evidence type="ECO:0000313" key="5">
    <source>
        <dbReference type="EMBL" id="MFB6392800.1"/>
    </source>
</evidence>
<dbReference type="Pfam" id="PF00392">
    <property type="entry name" value="GntR"/>
    <property type="match status" value="1"/>
</dbReference>
<organism evidence="5 6">
    <name type="scientific">Polymorphospora lycopeni</name>
    <dbReference type="NCBI Taxonomy" id="3140240"/>
    <lineage>
        <taxon>Bacteria</taxon>
        <taxon>Bacillati</taxon>
        <taxon>Actinomycetota</taxon>
        <taxon>Actinomycetes</taxon>
        <taxon>Micromonosporales</taxon>
        <taxon>Micromonosporaceae</taxon>
        <taxon>Polymorphospora</taxon>
    </lineage>
</organism>
<feature type="domain" description="HTH gntR-type" evidence="4">
    <location>
        <begin position="13"/>
        <end position="81"/>
    </location>
</feature>
<dbReference type="SUPFAM" id="SSF46785">
    <property type="entry name" value="Winged helix' DNA-binding domain"/>
    <property type="match status" value="1"/>
</dbReference>
<keyword evidence="6" id="KW-1185">Reference proteome</keyword>
<evidence type="ECO:0000313" key="6">
    <source>
        <dbReference type="Proteomes" id="UP001582793"/>
    </source>
</evidence>
<dbReference type="CDD" id="cd07377">
    <property type="entry name" value="WHTH_GntR"/>
    <property type="match status" value="1"/>
</dbReference>
<dbReference type="InterPro" id="IPR008920">
    <property type="entry name" value="TF_FadR/GntR_C"/>
</dbReference>
<dbReference type="EMBL" id="JBCGDC010000013">
    <property type="protein sequence ID" value="MFB6392800.1"/>
    <property type="molecule type" value="Genomic_DNA"/>
</dbReference>
<evidence type="ECO:0000256" key="2">
    <source>
        <dbReference type="ARBA" id="ARBA00023125"/>
    </source>
</evidence>
<protein>
    <submittedName>
        <fullName evidence="5">FCD domain-containing protein</fullName>
    </submittedName>
</protein>
<dbReference type="Gene3D" id="1.20.120.530">
    <property type="entry name" value="GntR ligand-binding domain-like"/>
    <property type="match status" value="1"/>
</dbReference>
<dbReference type="Proteomes" id="UP001582793">
    <property type="component" value="Unassembled WGS sequence"/>
</dbReference>
<dbReference type="InterPro" id="IPR036390">
    <property type="entry name" value="WH_DNA-bd_sf"/>
</dbReference>
<keyword evidence="2" id="KW-0238">DNA-binding</keyword>
<dbReference type="PRINTS" id="PR00035">
    <property type="entry name" value="HTHGNTR"/>
</dbReference>
<dbReference type="SMART" id="SM00345">
    <property type="entry name" value="HTH_GNTR"/>
    <property type="match status" value="1"/>
</dbReference>
<keyword evidence="3" id="KW-0804">Transcription</keyword>
<dbReference type="InterPro" id="IPR036388">
    <property type="entry name" value="WH-like_DNA-bd_sf"/>
</dbReference>
<dbReference type="Gene3D" id="1.10.10.10">
    <property type="entry name" value="Winged helix-like DNA-binding domain superfamily/Winged helix DNA-binding domain"/>
    <property type="match status" value="1"/>
</dbReference>
<accession>A0ABV5CLC4</accession>
<dbReference type="RefSeq" id="WP_375733501.1">
    <property type="nucleotide sequence ID" value="NZ_JBCGDC010000013.1"/>
</dbReference>
<dbReference type="PANTHER" id="PTHR43537">
    <property type="entry name" value="TRANSCRIPTIONAL REGULATOR, GNTR FAMILY"/>
    <property type="match status" value="1"/>
</dbReference>
<evidence type="ECO:0000256" key="1">
    <source>
        <dbReference type="ARBA" id="ARBA00023015"/>
    </source>
</evidence>
<sequence length="241" mass="25953">MTVEQLFSPVVGARPHEAILGQVEQLLSAGLLRPGDRLPSERSLAERLGVSRPTVREAMRTLEALGVARPADTAGRGSAAVIAGRADTALGAVLRLAIATSDLSVPDVVDTRVLLERDAVSRLARTPEPALTAAEVLLREMDEPGLTPERFHAADVWFHIALAEAAGNRAVALMMSSLRYAIEGYVLDLVAGLDDWPGVSRRLRVEHRDILAAIADRDADEAARRVERHIRAFHGTATASR</sequence>
<comment type="caution">
    <text evidence="5">The sequence shown here is derived from an EMBL/GenBank/DDBJ whole genome shotgun (WGS) entry which is preliminary data.</text>
</comment>
<dbReference type="SUPFAM" id="SSF48008">
    <property type="entry name" value="GntR ligand-binding domain-like"/>
    <property type="match status" value="1"/>
</dbReference>
<evidence type="ECO:0000259" key="4">
    <source>
        <dbReference type="PROSITE" id="PS50949"/>
    </source>
</evidence>
<dbReference type="Pfam" id="PF07729">
    <property type="entry name" value="FCD"/>
    <property type="match status" value="1"/>
</dbReference>
<dbReference type="PANTHER" id="PTHR43537:SF5">
    <property type="entry name" value="UXU OPERON TRANSCRIPTIONAL REGULATOR"/>
    <property type="match status" value="1"/>
</dbReference>